<dbReference type="SMART" id="SM00267">
    <property type="entry name" value="GGDEF"/>
    <property type="match status" value="1"/>
</dbReference>
<keyword evidence="6 8" id="KW-1133">Transmembrane helix</keyword>
<dbReference type="Pfam" id="PF00672">
    <property type="entry name" value="HAMP"/>
    <property type="match status" value="1"/>
</dbReference>
<dbReference type="InterPro" id="IPR052163">
    <property type="entry name" value="DGC-Regulatory_Protein"/>
</dbReference>
<dbReference type="PROSITE" id="PS50887">
    <property type="entry name" value="GGDEF"/>
    <property type="match status" value="1"/>
</dbReference>
<dbReference type="Pfam" id="PF02743">
    <property type="entry name" value="dCache_1"/>
    <property type="match status" value="1"/>
</dbReference>
<dbReference type="RefSeq" id="WP_172432860.1">
    <property type="nucleotide sequence ID" value="NZ_AP022642.1"/>
</dbReference>
<evidence type="ECO:0000256" key="6">
    <source>
        <dbReference type="ARBA" id="ARBA00022989"/>
    </source>
</evidence>
<keyword evidence="4" id="KW-1003">Cell membrane</keyword>
<dbReference type="SUPFAM" id="SSF55073">
    <property type="entry name" value="Nucleotide cyclase"/>
    <property type="match status" value="1"/>
</dbReference>
<dbReference type="PANTHER" id="PTHR46663">
    <property type="entry name" value="DIGUANYLATE CYCLASE DGCT-RELATED"/>
    <property type="match status" value="1"/>
</dbReference>
<dbReference type="GeneID" id="57396582"/>
<evidence type="ECO:0000256" key="5">
    <source>
        <dbReference type="ARBA" id="ARBA00022692"/>
    </source>
</evidence>
<evidence type="ECO:0000256" key="1">
    <source>
        <dbReference type="ARBA" id="ARBA00001946"/>
    </source>
</evidence>
<dbReference type="GO" id="GO:0005886">
    <property type="term" value="C:plasma membrane"/>
    <property type="evidence" value="ECO:0007669"/>
    <property type="project" value="UniProtKB-SubCell"/>
</dbReference>
<name>A0A679G9J4_9GAMM</name>
<feature type="domain" description="GGDEF" evidence="10">
    <location>
        <begin position="407"/>
        <end position="542"/>
    </location>
</feature>
<dbReference type="Pfam" id="PF00990">
    <property type="entry name" value="GGDEF"/>
    <property type="match status" value="1"/>
</dbReference>
<dbReference type="SUPFAM" id="SSF158472">
    <property type="entry name" value="HAMP domain-like"/>
    <property type="match status" value="1"/>
</dbReference>
<evidence type="ECO:0000256" key="3">
    <source>
        <dbReference type="ARBA" id="ARBA00004651"/>
    </source>
</evidence>
<dbReference type="Gene3D" id="3.30.70.270">
    <property type="match status" value="1"/>
</dbReference>
<dbReference type="InterPro" id="IPR033479">
    <property type="entry name" value="dCache_1"/>
</dbReference>
<dbReference type="PROSITE" id="PS50885">
    <property type="entry name" value="HAMP"/>
    <property type="match status" value="1"/>
</dbReference>
<evidence type="ECO:0000259" key="9">
    <source>
        <dbReference type="PROSITE" id="PS50885"/>
    </source>
</evidence>
<gene>
    <name evidence="11" type="ORF">PtoMrB4_13680</name>
</gene>
<dbReference type="SMART" id="SM00304">
    <property type="entry name" value="HAMP"/>
    <property type="match status" value="1"/>
</dbReference>
<organism evidence="11 12">
    <name type="scientific">Metapseudomonas otitidis</name>
    <dbReference type="NCBI Taxonomy" id="319939"/>
    <lineage>
        <taxon>Bacteria</taxon>
        <taxon>Pseudomonadati</taxon>
        <taxon>Pseudomonadota</taxon>
        <taxon>Gammaproteobacteria</taxon>
        <taxon>Pseudomonadales</taxon>
        <taxon>Pseudomonadaceae</taxon>
        <taxon>Metapseudomonas</taxon>
    </lineage>
</organism>
<evidence type="ECO:0000256" key="4">
    <source>
        <dbReference type="ARBA" id="ARBA00022475"/>
    </source>
</evidence>
<keyword evidence="7 8" id="KW-0472">Membrane</keyword>
<dbReference type="KEGG" id="poj:PtoMrB4_13680"/>
<evidence type="ECO:0000256" key="8">
    <source>
        <dbReference type="SAM" id="Phobius"/>
    </source>
</evidence>
<feature type="domain" description="HAMP" evidence="9">
    <location>
        <begin position="316"/>
        <end position="368"/>
    </location>
</feature>
<dbReference type="Proteomes" id="UP000501237">
    <property type="component" value="Chromosome"/>
</dbReference>
<dbReference type="NCBIfam" id="TIGR00254">
    <property type="entry name" value="GGDEF"/>
    <property type="match status" value="1"/>
</dbReference>
<reference evidence="11 12" key="1">
    <citation type="journal article" date="2020" name="Microbiol. Resour. Announc.">
        <title>Complete genome sequence of Pseudomonas otitidis strain MrB4, isolated from Lake Biwa in Japan.</title>
        <authorList>
            <person name="Miyazaki K."/>
            <person name="Hase E."/>
            <person name="Maruya T."/>
        </authorList>
    </citation>
    <scope>NUCLEOTIDE SEQUENCE [LARGE SCALE GENOMIC DNA]</scope>
    <source>
        <strain evidence="11 12">MrB4</strain>
    </source>
</reference>
<evidence type="ECO:0000256" key="7">
    <source>
        <dbReference type="ARBA" id="ARBA00023136"/>
    </source>
</evidence>
<accession>A0A679G9J4</accession>
<proteinExistence type="predicted"/>
<dbReference type="FunFam" id="3.30.70.270:FF:000001">
    <property type="entry name" value="Diguanylate cyclase domain protein"/>
    <property type="match status" value="1"/>
</dbReference>
<dbReference type="GO" id="GO:0003824">
    <property type="term" value="F:catalytic activity"/>
    <property type="evidence" value="ECO:0007669"/>
    <property type="project" value="UniProtKB-ARBA"/>
</dbReference>
<dbReference type="InterPro" id="IPR029151">
    <property type="entry name" value="Sensor-like_sf"/>
</dbReference>
<protein>
    <submittedName>
        <fullName evidence="11">Diguanylate cyclase</fullName>
    </submittedName>
</protein>
<keyword evidence="5 8" id="KW-0812">Transmembrane</keyword>
<dbReference type="InterPro" id="IPR000160">
    <property type="entry name" value="GGDEF_dom"/>
</dbReference>
<dbReference type="CDD" id="cd12914">
    <property type="entry name" value="PDC1_DGC_like"/>
    <property type="match status" value="1"/>
</dbReference>
<sequence length="555" mass="61176">MRRPHSLRSRIALSVALLVCALSWLLGTLIGQRSGERMGEEFGQGLAELSFQMVDRLDRDMDNRARLLQVISELQALRQPDDIRQVRALLDSLQHELPDIAWIGFTDPDGLVLASSNGVLEGVNIAQRPVYQRGIQGRFIGDVHEAVLLAKLLPNPTGEAMKFVDIALPVKGSDGRTVGVLASHLSWSWADEVRRALIEPMQTHRRVEFFILSSDRSVLLGPASSIGQKLELPALASIDARKSFWSVQRWPDGRRYLTGFAPSHGYRDYPGLGWIVVTRQAEEEAFAPAHALQREIYLWGGALAIFFAVLGWVLAARVTRPLQRIADAADRLSAGEIAVIPSGTGTREIRTLSKSIAHLVESLTQQQLTLGLLENKAHHDPLTGLPNRAALEKHLPRLQQRCHVAGGALGLLYLDLDGFKPINDTHGHAVGDLVLREAAQRMRGCLRDGDLVARLGGDEFLMVLQLQQDDGLSHISRVAQRALQVLGEPMLLEGRTLGIGCSIGGALWPRDGERLEEVMERADQALYRAKREGRNRAFLHDEDEAVHIAAGPAVN</sequence>
<dbReference type="InterPro" id="IPR003660">
    <property type="entry name" value="HAMP_dom"/>
</dbReference>
<dbReference type="GO" id="GO:0007165">
    <property type="term" value="P:signal transduction"/>
    <property type="evidence" value="ECO:0007669"/>
    <property type="project" value="InterPro"/>
</dbReference>
<evidence type="ECO:0000259" key="10">
    <source>
        <dbReference type="PROSITE" id="PS50887"/>
    </source>
</evidence>
<feature type="transmembrane region" description="Helical" evidence="8">
    <location>
        <begin position="296"/>
        <end position="315"/>
    </location>
</feature>
<evidence type="ECO:0000313" key="11">
    <source>
        <dbReference type="EMBL" id="BCA27391.1"/>
    </source>
</evidence>
<dbReference type="Gene3D" id="3.30.450.20">
    <property type="entry name" value="PAS domain"/>
    <property type="match status" value="1"/>
</dbReference>
<evidence type="ECO:0000313" key="12">
    <source>
        <dbReference type="Proteomes" id="UP000501237"/>
    </source>
</evidence>
<dbReference type="InterPro" id="IPR029787">
    <property type="entry name" value="Nucleotide_cyclase"/>
</dbReference>
<comment type="subcellular location">
    <subcellularLocation>
        <location evidence="2">Cell inner membrane</location>
    </subcellularLocation>
    <subcellularLocation>
        <location evidence="3">Cell membrane</location>
        <topology evidence="3">Multi-pass membrane protein</topology>
    </subcellularLocation>
</comment>
<dbReference type="CDD" id="cd01949">
    <property type="entry name" value="GGDEF"/>
    <property type="match status" value="1"/>
</dbReference>
<evidence type="ECO:0000256" key="2">
    <source>
        <dbReference type="ARBA" id="ARBA00004533"/>
    </source>
</evidence>
<dbReference type="EMBL" id="AP022642">
    <property type="protein sequence ID" value="BCA27391.1"/>
    <property type="molecule type" value="Genomic_DNA"/>
</dbReference>
<dbReference type="AlphaFoldDB" id="A0A679G9J4"/>
<comment type="cofactor">
    <cofactor evidence="1">
        <name>Mg(2+)</name>
        <dbReference type="ChEBI" id="CHEBI:18420"/>
    </cofactor>
</comment>
<dbReference type="SUPFAM" id="SSF103190">
    <property type="entry name" value="Sensory domain-like"/>
    <property type="match status" value="1"/>
</dbReference>
<dbReference type="InterPro" id="IPR043128">
    <property type="entry name" value="Rev_trsase/Diguanyl_cyclase"/>
</dbReference>
<dbReference type="PANTHER" id="PTHR46663:SF2">
    <property type="entry name" value="GGDEF DOMAIN-CONTAINING PROTEIN"/>
    <property type="match status" value="1"/>
</dbReference>
<dbReference type="Gene3D" id="6.10.340.10">
    <property type="match status" value="1"/>
</dbReference>